<keyword evidence="7" id="KW-1185">Reference proteome</keyword>
<protein>
    <recommendedName>
        <fullName evidence="8">O-methyltransferase domain-containing protein</fullName>
    </recommendedName>
</protein>
<keyword evidence="1" id="KW-0489">Methyltransferase</keyword>
<dbReference type="OrthoDB" id="1606438at2759"/>
<dbReference type="SUPFAM" id="SSF53335">
    <property type="entry name" value="S-adenosyl-L-methionine-dependent methyltransferases"/>
    <property type="match status" value="1"/>
</dbReference>
<keyword evidence="3" id="KW-0949">S-adenosyl-L-methionine</keyword>
<evidence type="ECO:0000256" key="2">
    <source>
        <dbReference type="ARBA" id="ARBA00022679"/>
    </source>
</evidence>
<evidence type="ECO:0000256" key="1">
    <source>
        <dbReference type="ARBA" id="ARBA00022603"/>
    </source>
</evidence>
<dbReference type="GO" id="GO:0032259">
    <property type="term" value="P:methylation"/>
    <property type="evidence" value="ECO:0007669"/>
    <property type="project" value="UniProtKB-KW"/>
</dbReference>
<dbReference type="InterPro" id="IPR036390">
    <property type="entry name" value="WH_DNA-bd_sf"/>
</dbReference>
<dbReference type="Pfam" id="PF08100">
    <property type="entry name" value="Dimerisation"/>
    <property type="match status" value="1"/>
</dbReference>
<evidence type="ECO:0000259" key="5">
    <source>
        <dbReference type="Pfam" id="PF08100"/>
    </source>
</evidence>
<dbReference type="InterPro" id="IPR012967">
    <property type="entry name" value="COMT_dimerisation"/>
</dbReference>
<reference evidence="6 7" key="1">
    <citation type="submission" date="2020-03" db="EMBL/GenBank/DDBJ databases">
        <title>Draft Genome Sequence of Cudoniella acicularis.</title>
        <authorList>
            <person name="Buettner E."/>
            <person name="Kellner H."/>
        </authorList>
    </citation>
    <scope>NUCLEOTIDE SEQUENCE [LARGE SCALE GENOMIC DNA]</scope>
    <source>
        <strain evidence="6 7">DSM 108380</strain>
    </source>
</reference>
<dbReference type="InterPro" id="IPR029063">
    <property type="entry name" value="SAM-dependent_MTases_sf"/>
</dbReference>
<dbReference type="InterPro" id="IPR016461">
    <property type="entry name" value="COMT-like"/>
</dbReference>
<name>A0A8H4RPG9_9HELO</name>
<organism evidence="6 7">
    <name type="scientific">Cudoniella acicularis</name>
    <dbReference type="NCBI Taxonomy" id="354080"/>
    <lineage>
        <taxon>Eukaryota</taxon>
        <taxon>Fungi</taxon>
        <taxon>Dikarya</taxon>
        <taxon>Ascomycota</taxon>
        <taxon>Pezizomycotina</taxon>
        <taxon>Leotiomycetes</taxon>
        <taxon>Helotiales</taxon>
        <taxon>Tricladiaceae</taxon>
        <taxon>Cudoniella</taxon>
    </lineage>
</organism>
<keyword evidence="2" id="KW-0808">Transferase</keyword>
<accession>A0A8H4RPG9</accession>
<evidence type="ECO:0000256" key="3">
    <source>
        <dbReference type="ARBA" id="ARBA00022691"/>
    </source>
</evidence>
<evidence type="ECO:0000313" key="6">
    <source>
        <dbReference type="EMBL" id="KAF4633293.1"/>
    </source>
</evidence>
<dbReference type="AlphaFoldDB" id="A0A8H4RPG9"/>
<dbReference type="EMBL" id="JAAMPI010000273">
    <property type="protein sequence ID" value="KAF4633293.1"/>
    <property type="molecule type" value="Genomic_DNA"/>
</dbReference>
<feature type="domain" description="O-methyltransferase C-terminal" evidence="4">
    <location>
        <begin position="200"/>
        <end position="391"/>
    </location>
</feature>
<dbReference type="GO" id="GO:0008171">
    <property type="term" value="F:O-methyltransferase activity"/>
    <property type="evidence" value="ECO:0007669"/>
    <property type="project" value="InterPro"/>
</dbReference>
<dbReference type="Pfam" id="PF00891">
    <property type="entry name" value="Methyltransf_2"/>
    <property type="match status" value="1"/>
</dbReference>
<comment type="caution">
    <text evidence="6">The sequence shown here is derived from an EMBL/GenBank/DDBJ whole genome shotgun (WGS) entry which is preliminary data.</text>
</comment>
<dbReference type="PANTHER" id="PTHR43712:SF12">
    <property type="entry name" value="STERIGMATOCYSTIN 8-O-METHYLTRANSFERASE"/>
    <property type="match status" value="1"/>
</dbReference>
<dbReference type="Gene3D" id="3.40.50.150">
    <property type="entry name" value="Vaccinia Virus protein VP39"/>
    <property type="match status" value="1"/>
</dbReference>
<dbReference type="PROSITE" id="PS51683">
    <property type="entry name" value="SAM_OMT_II"/>
    <property type="match status" value="1"/>
</dbReference>
<evidence type="ECO:0000313" key="7">
    <source>
        <dbReference type="Proteomes" id="UP000566819"/>
    </source>
</evidence>
<sequence length="419" mass="46602">MATNTSIPRIVHLAAIIGDSVTKIHEVLSAQNVPTPSFDEDTPTSLPKEVSDAQDAVLDATAELFDLLLEPLTLVYKYHGHNNSVCLQAIARFSIASIVPFGGQISFADIAKETGLSEQIVVRLIRHAMTMRIFREPEPGIVAHTQASKMLASPVINDWLKVGSEEMWPAAVKMPYKKWPGSAEPNETGFSLANNTTESIYTIIGSSPERASRFSNAMEVFAARPEYDPLYIIDNYDWASLGPTQVVDVGGAQGHIAMSLARRFENLNILVQDMDKVVEKAELGVPEELKGRVRFMAHDFFAPQTIQADIFFFRWILHNWSDKYCILILRAQIPVLKRGTRLIIQESCMPEPGAVALWKEKDLRAEDLNMGAVFNSRERTVNEWAVLLKDADPRFVLKGVTEPKGSALGIIEVIWDGVD</sequence>
<feature type="domain" description="O-methyltransferase dimerisation" evidence="5">
    <location>
        <begin position="79"/>
        <end position="152"/>
    </location>
</feature>
<dbReference type="Proteomes" id="UP000566819">
    <property type="component" value="Unassembled WGS sequence"/>
</dbReference>
<dbReference type="InterPro" id="IPR036388">
    <property type="entry name" value="WH-like_DNA-bd_sf"/>
</dbReference>
<gene>
    <name evidence="6" type="ORF">G7Y89_g4831</name>
</gene>
<dbReference type="PANTHER" id="PTHR43712">
    <property type="entry name" value="PUTATIVE (AFU_ORTHOLOGUE AFUA_4G14580)-RELATED"/>
    <property type="match status" value="1"/>
</dbReference>
<dbReference type="InterPro" id="IPR001077">
    <property type="entry name" value="COMT_C"/>
</dbReference>
<dbReference type="SUPFAM" id="SSF46785">
    <property type="entry name" value="Winged helix' DNA-binding domain"/>
    <property type="match status" value="1"/>
</dbReference>
<evidence type="ECO:0008006" key="8">
    <source>
        <dbReference type="Google" id="ProtNLM"/>
    </source>
</evidence>
<dbReference type="Gene3D" id="1.10.10.10">
    <property type="entry name" value="Winged helix-like DNA-binding domain superfamily/Winged helix DNA-binding domain"/>
    <property type="match status" value="1"/>
</dbReference>
<proteinExistence type="predicted"/>
<evidence type="ECO:0000259" key="4">
    <source>
        <dbReference type="Pfam" id="PF00891"/>
    </source>
</evidence>